<gene>
    <name evidence="8" type="ORF">BCR42DRAFT_422249</name>
</gene>
<dbReference type="InterPro" id="IPR003511">
    <property type="entry name" value="HORMA_dom"/>
</dbReference>
<dbReference type="PROSITE" id="PS50815">
    <property type="entry name" value="HORMA"/>
    <property type="match status" value="1"/>
</dbReference>
<evidence type="ECO:0000259" key="7">
    <source>
        <dbReference type="PROSITE" id="PS50815"/>
    </source>
</evidence>
<protein>
    <submittedName>
        <fullName evidence="8">Mitotic spindle assembly checkpoint protein MAD2</fullName>
    </submittedName>
</protein>
<comment type="similarity">
    <text evidence="2">Belongs to the MAD2 family.</text>
</comment>
<dbReference type="Gene3D" id="3.30.900.10">
    <property type="entry name" value="HORMA domain"/>
    <property type="match status" value="1"/>
</dbReference>
<dbReference type="GO" id="GO:0044732">
    <property type="term" value="C:mitotic spindle pole body"/>
    <property type="evidence" value="ECO:0007669"/>
    <property type="project" value="EnsemblFungi"/>
</dbReference>
<dbReference type="STRING" id="90262.A0A1X2I7N7"/>
<evidence type="ECO:0000256" key="5">
    <source>
        <dbReference type="ARBA" id="ARBA00023242"/>
    </source>
</evidence>
<sequence>MASDSRIALESTSDMVVDFFETSIHSILYQRGVYPPEDFKQTKRFGVSILMSINPELNAYLDEIVQQLKAWLKTNHINKLVLVIKSKETNETLERWQFDVKVVKNNHRLSKTSSGDNSVNAAKEIRGIMRQIVASVSFLPILDDDDCTFNILVYASEDAEVPLTWADTDANLIRGGGEHVRLQSLSTDDHNIDTVVSYRIEDPF</sequence>
<comment type="caution">
    <text evidence="8">The sequence shown here is derived from an EMBL/GenBank/DDBJ whole genome shotgun (WGS) entry which is preliminary data.</text>
</comment>
<dbReference type="SUPFAM" id="SSF56019">
    <property type="entry name" value="The spindle assembly checkpoint protein mad2"/>
    <property type="match status" value="1"/>
</dbReference>
<evidence type="ECO:0000256" key="3">
    <source>
        <dbReference type="ARBA" id="ARBA00022618"/>
    </source>
</evidence>
<dbReference type="GO" id="GO:0010997">
    <property type="term" value="F:anaphase-promoting complex binding"/>
    <property type="evidence" value="ECO:0007669"/>
    <property type="project" value="EnsemblFungi"/>
</dbReference>
<keyword evidence="5" id="KW-0539">Nucleus</keyword>
<reference evidence="8 9" key="1">
    <citation type="submission" date="2016-07" db="EMBL/GenBank/DDBJ databases">
        <title>Pervasive Adenine N6-methylation of Active Genes in Fungi.</title>
        <authorList>
            <consortium name="DOE Joint Genome Institute"/>
            <person name="Mondo S.J."/>
            <person name="Dannebaum R.O."/>
            <person name="Kuo R.C."/>
            <person name="Labutti K."/>
            <person name="Haridas S."/>
            <person name="Kuo A."/>
            <person name="Salamov A."/>
            <person name="Ahrendt S.R."/>
            <person name="Lipzen A."/>
            <person name="Sullivan W."/>
            <person name="Andreopoulos W.B."/>
            <person name="Clum A."/>
            <person name="Lindquist E."/>
            <person name="Daum C."/>
            <person name="Ramamoorthy G.K."/>
            <person name="Gryganskyi A."/>
            <person name="Culley D."/>
            <person name="Magnuson J.K."/>
            <person name="James T.Y."/>
            <person name="O'Malley M.A."/>
            <person name="Stajich J.E."/>
            <person name="Spatafora J.W."/>
            <person name="Visel A."/>
            <person name="Grigoriev I.V."/>
        </authorList>
    </citation>
    <scope>NUCLEOTIDE SEQUENCE [LARGE SCALE GENOMIC DNA]</scope>
    <source>
        <strain evidence="8 9">NRRL 1336</strain>
    </source>
</reference>
<keyword evidence="9" id="KW-1185">Reference proteome</keyword>
<comment type="subcellular location">
    <subcellularLocation>
        <location evidence="1">Nucleus</location>
    </subcellularLocation>
</comment>
<evidence type="ECO:0000256" key="2">
    <source>
        <dbReference type="ARBA" id="ARBA00010348"/>
    </source>
</evidence>
<evidence type="ECO:0000313" key="9">
    <source>
        <dbReference type="Proteomes" id="UP000193560"/>
    </source>
</evidence>
<dbReference type="OrthoDB" id="1806at2759"/>
<dbReference type="PANTHER" id="PTHR11842">
    <property type="entry name" value="MITOTIC SPINDLE ASSEMBLY CHECKPOINT PROTEIN MAD2"/>
    <property type="match status" value="1"/>
</dbReference>
<dbReference type="Proteomes" id="UP000193560">
    <property type="component" value="Unassembled WGS sequence"/>
</dbReference>
<dbReference type="GO" id="GO:0007094">
    <property type="term" value="P:mitotic spindle assembly checkpoint signaling"/>
    <property type="evidence" value="ECO:0007669"/>
    <property type="project" value="EnsemblFungi"/>
</dbReference>
<evidence type="ECO:0000256" key="1">
    <source>
        <dbReference type="ARBA" id="ARBA00004123"/>
    </source>
</evidence>
<evidence type="ECO:0000313" key="8">
    <source>
        <dbReference type="EMBL" id="ORZ10880.1"/>
    </source>
</evidence>
<dbReference type="GO" id="GO:0034399">
    <property type="term" value="C:nuclear periphery"/>
    <property type="evidence" value="ECO:0007669"/>
    <property type="project" value="EnsemblFungi"/>
</dbReference>
<evidence type="ECO:0000256" key="6">
    <source>
        <dbReference type="ARBA" id="ARBA00023306"/>
    </source>
</evidence>
<dbReference type="GO" id="GO:0051301">
    <property type="term" value="P:cell division"/>
    <property type="evidence" value="ECO:0007669"/>
    <property type="project" value="UniProtKB-KW"/>
</dbReference>
<dbReference type="GO" id="GO:0000785">
    <property type="term" value="C:chromatin"/>
    <property type="evidence" value="ECO:0007669"/>
    <property type="project" value="EnsemblFungi"/>
</dbReference>
<dbReference type="GO" id="GO:1905318">
    <property type="term" value="P:meiosis I spindle assembly checkpoint signaling"/>
    <property type="evidence" value="ECO:0007669"/>
    <property type="project" value="EnsemblFungi"/>
</dbReference>
<evidence type="ECO:0000256" key="4">
    <source>
        <dbReference type="ARBA" id="ARBA00022776"/>
    </source>
</evidence>
<feature type="domain" description="HORMA" evidence="7">
    <location>
        <begin position="10"/>
        <end position="196"/>
    </location>
</feature>
<dbReference type="InterPro" id="IPR045091">
    <property type="entry name" value="Mad2-like"/>
</dbReference>
<accession>A0A1X2I7N7</accession>
<dbReference type="PANTHER" id="PTHR11842:SF11">
    <property type="entry name" value="MITOTIC SPINDLE ASSEMBLY CHECKPOINT PROTEIN MAD2A"/>
    <property type="match status" value="1"/>
</dbReference>
<dbReference type="GO" id="GO:0000776">
    <property type="term" value="C:kinetochore"/>
    <property type="evidence" value="ECO:0007669"/>
    <property type="project" value="EnsemblFungi"/>
</dbReference>
<keyword evidence="4" id="KW-0498">Mitosis</keyword>
<dbReference type="AlphaFoldDB" id="A0A1X2I7N7"/>
<keyword evidence="6" id="KW-0131">Cell cycle</keyword>
<dbReference type="GO" id="GO:1990498">
    <property type="term" value="C:mitotic spindle microtubule"/>
    <property type="evidence" value="ECO:0007669"/>
    <property type="project" value="EnsemblFungi"/>
</dbReference>
<organism evidence="8 9">
    <name type="scientific">Absidia repens</name>
    <dbReference type="NCBI Taxonomy" id="90262"/>
    <lineage>
        <taxon>Eukaryota</taxon>
        <taxon>Fungi</taxon>
        <taxon>Fungi incertae sedis</taxon>
        <taxon>Mucoromycota</taxon>
        <taxon>Mucoromycotina</taxon>
        <taxon>Mucoromycetes</taxon>
        <taxon>Mucorales</taxon>
        <taxon>Cunninghamellaceae</taxon>
        <taxon>Absidia</taxon>
    </lineage>
</organism>
<keyword evidence="3" id="KW-0132">Cell division</keyword>
<proteinExistence type="inferred from homology"/>
<dbReference type="GO" id="GO:0005737">
    <property type="term" value="C:cytoplasm"/>
    <property type="evidence" value="ECO:0007669"/>
    <property type="project" value="TreeGrafter"/>
</dbReference>
<dbReference type="GO" id="GO:0044774">
    <property type="term" value="P:mitotic DNA integrity checkpoint signaling"/>
    <property type="evidence" value="ECO:0007669"/>
    <property type="project" value="EnsemblFungi"/>
</dbReference>
<dbReference type="Pfam" id="PF02301">
    <property type="entry name" value="HORMA"/>
    <property type="match status" value="1"/>
</dbReference>
<dbReference type="InterPro" id="IPR036570">
    <property type="entry name" value="HORMA_dom_sf"/>
</dbReference>
<name>A0A1X2I7N7_9FUNG</name>
<dbReference type="GO" id="GO:0005654">
    <property type="term" value="C:nucleoplasm"/>
    <property type="evidence" value="ECO:0007669"/>
    <property type="project" value="TreeGrafter"/>
</dbReference>
<dbReference type="GO" id="GO:1902499">
    <property type="term" value="P:positive regulation of protein autoubiquitination"/>
    <property type="evidence" value="ECO:0007669"/>
    <property type="project" value="EnsemblFungi"/>
</dbReference>
<dbReference type="GO" id="GO:1990333">
    <property type="term" value="C:mitotic checkpoint complex, CDC20-MAD2 subcomplex"/>
    <property type="evidence" value="ECO:0007669"/>
    <property type="project" value="EnsemblFungi"/>
</dbReference>
<dbReference type="EMBL" id="MCGE01000023">
    <property type="protein sequence ID" value="ORZ10880.1"/>
    <property type="molecule type" value="Genomic_DNA"/>
</dbReference>